<keyword evidence="1" id="KW-1133">Transmembrane helix</keyword>
<keyword evidence="1" id="KW-0812">Transmembrane</keyword>
<reference evidence="2 3" key="1">
    <citation type="journal article" date="2021" name="Nat. Plants">
        <title>The Taxus genome provides insights into paclitaxel biosynthesis.</title>
        <authorList>
            <person name="Xiong X."/>
            <person name="Gou J."/>
            <person name="Liao Q."/>
            <person name="Li Y."/>
            <person name="Zhou Q."/>
            <person name="Bi G."/>
            <person name="Li C."/>
            <person name="Du R."/>
            <person name="Wang X."/>
            <person name="Sun T."/>
            <person name="Guo L."/>
            <person name="Liang H."/>
            <person name="Lu P."/>
            <person name="Wu Y."/>
            <person name="Zhang Z."/>
            <person name="Ro D.K."/>
            <person name="Shang Y."/>
            <person name="Huang S."/>
            <person name="Yan J."/>
        </authorList>
    </citation>
    <scope>NUCLEOTIDE SEQUENCE [LARGE SCALE GENOMIC DNA]</scope>
    <source>
        <strain evidence="2">Ta-2019</strain>
    </source>
</reference>
<dbReference type="Proteomes" id="UP000824469">
    <property type="component" value="Unassembled WGS sequence"/>
</dbReference>
<evidence type="ECO:0000256" key="1">
    <source>
        <dbReference type="SAM" id="Phobius"/>
    </source>
</evidence>
<feature type="non-terminal residue" evidence="2">
    <location>
        <position position="1"/>
    </location>
</feature>
<comment type="caution">
    <text evidence="2">The sequence shown here is derived from an EMBL/GenBank/DDBJ whole genome shotgun (WGS) entry which is preliminary data.</text>
</comment>
<dbReference type="EMBL" id="JAHRHJ020000007">
    <property type="protein sequence ID" value="KAH9309469.1"/>
    <property type="molecule type" value="Genomic_DNA"/>
</dbReference>
<proteinExistence type="predicted"/>
<evidence type="ECO:0000313" key="3">
    <source>
        <dbReference type="Proteomes" id="UP000824469"/>
    </source>
</evidence>
<accession>A0AA38KVB2</accession>
<keyword evidence="1" id="KW-0472">Membrane</keyword>
<keyword evidence="3" id="KW-1185">Reference proteome</keyword>
<feature type="transmembrane region" description="Helical" evidence="1">
    <location>
        <begin position="15"/>
        <end position="34"/>
    </location>
</feature>
<evidence type="ECO:0000313" key="2">
    <source>
        <dbReference type="EMBL" id="KAH9309469.1"/>
    </source>
</evidence>
<sequence>PKEIKGPLSRHVCRAILTSGAIVSFVVVVVISLLNQPPKRSHRLWITPHDYHNAQHFLDKMALPLNSAEWNCPCEKVNTISKNETDVHIVDFYLLRERGEALHLKTIQHFCTILNDSSYFRGFYNLCGHILEEGFQWSGWSSTNSTHTLYMNSMRTNKLNPVAFMYDVCMYWAGGISQASFSFLVSHFRMSEKEVSQLKKFGKGIETALRTCAVHTSWPPPTESLYAVNVKAVNGDLLKMQLGIAIKFNWTEYMAVCAPSYCERLNMSSTKWNLFTALAQVGGFISVAIFVLRACVWPVIWFAAGWPTSLRTGSVCLWMDELSATPASYSSHCGMKRSKTVTF</sequence>
<protein>
    <submittedName>
        <fullName evidence="2">Uncharacterized protein</fullName>
    </submittedName>
</protein>
<dbReference type="AlphaFoldDB" id="A0AA38KVB2"/>
<organism evidence="2 3">
    <name type="scientific">Taxus chinensis</name>
    <name type="common">Chinese yew</name>
    <name type="synonym">Taxus wallichiana var. chinensis</name>
    <dbReference type="NCBI Taxonomy" id="29808"/>
    <lineage>
        <taxon>Eukaryota</taxon>
        <taxon>Viridiplantae</taxon>
        <taxon>Streptophyta</taxon>
        <taxon>Embryophyta</taxon>
        <taxon>Tracheophyta</taxon>
        <taxon>Spermatophyta</taxon>
        <taxon>Pinopsida</taxon>
        <taxon>Pinidae</taxon>
        <taxon>Conifers II</taxon>
        <taxon>Cupressales</taxon>
        <taxon>Taxaceae</taxon>
        <taxon>Taxus</taxon>
    </lineage>
</organism>
<dbReference type="OMA" id="YFRECAP"/>
<name>A0AA38KVB2_TAXCH</name>
<feature type="transmembrane region" description="Helical" evidence="1">
    <location>
        <begin position="274"/>
        <end position="304"/>
    </location>
</feature>
<gene>
    <name evidence="2" type="ORF">KI387_037380</name>
</gene>